<name>Q3A0S2_SYNC1</name>
<protein>
    <recommendedName>
        <fullName evidence="3">DUF3024 domain-containing protein</fullName>
    </recommendedName>
</protein>
<dbReference type="eggNOG" id="ENOG5032J1F">
    <property type="taxonomic scope" value="Bacteria"/>
</dbReference>
<dbReference type="EMBL" id="CP000142">
    <property type="protein sequence ID" value="ABA90035.2"/>
    <property type="molecule type" value="Genomic_DNA"/>
</dbReference>
<dbReference type="Pfam" id="PF11225">
    <property type="entry name" value="DUF3024"/>
    <property type="match status" value="1"/>
</dbReference>
<evidence type="ECO:0000313" key="1">
    <source>
        <dbReference type="EMBL" id="ABA90035.2"/>
    </source>
</evidence>
<keyword evidence="2" id="KW-1185">Reference proteome</keyword>
<dbReference type="AlphaFoldDB" id="Q3A0S2"/>
<organism evidence="1 2">
    <name type="scientific">Syntrophotalea carbinolica (strain DSM 2380 / NBRC 103641 / GraBd1)</name>
    <name type="common">Pelobacter carbinolicus</name>
    <dbReference type="NCBI Taxonomy" id="338963"/>
    <lineage>
        <taxon>Bacteria</taxon>
        <taxon>Pseudomonadati</taxon>
        <taxon>Thermodesulfobacteriota</taxon>
        <taxon>Desulfuromonadia</taxon>
        <taxon>Desulfuromonadales</taxon>
        <taxon>Syntrophotaleaceae</taxon>
        <taxon>Syntrophotalea</taxon>
    </lineage>
</organism>
<sequence length="114" mass="13487">MELSEFEVKRIEKLFGDFCDKRVPGHWRDKIRVEFRVRGDSVELFESRPLHNDPDSWISTRIARFKKSARNGLWNLYCAGRDAQWQRYAASTPQRDIEALLRIVEQDTIGAFWG</sequence>
<dbReference type="KEGG" id="pca:Pcar_2800"/>
<evidence type="ECO:0008006" key="3">
    <source>
        <dbReference type="Google" id="ProtNLM"/>
    </source>
</evidence>
<accession>Q3A0S2</accession>
<dbReference type="STRING" id="338963.Pcar_2800"/>
<gene>
    <name evidence="1" type="ordered locus">Pcar_2800</name>
</gene>
<proteinExistence type="predicted"/>
<reference evidence="2" key="1">
    <citation type="submission" date="2005-10" db="EMBL/GenBank/DDBJ databases">
        <title>Complete sequence of Pelobacter carbinolicus DSM 2380.</title>
        <authorList>
            <person name="Copeland A."/>
            <person name="Lucas S."/>
            <person name="Lapidus A."/>
            <person name="Barry K."/>
            <person name="Detter J.C."/>
            <person name="Glavina T."/>
            <person name="Hammon N."/>
            <person name="Israni S."/>
            <person name="Pitluck S."/>
            <person name="Chertkov O."/>
            <person name="Schmutz J."/>
            <person name="Larimer F."/>
            <person name="Land M."/>
            <person name="Kyrpides N."/>
            <person name="Ivanova N."/>
            <person name="Richardson P."/>
        </authorList>
    </citation>
    <scope>NUCLEOTIDE SEQUENCE [LARGE SCALE GENOMIC DNA]</scope>
    <source>
        <strain evidence="2">DSM 2380 / NBRC 103641 / GraBd1</strain>
    </source>
</reference>
<dbReference type="HOGENOM" id="CLU_161337_1_0_7"/>
<dbReference type="Proteomes" id="UP000002534">
    <property type="component" value="Chromosome"/>
</dbReference>
<evidence type="ECO:0000313" key="2">
    <source>
        <dbReference type="Proteomes" id="UP000002534"/>
    </source>
</evidence>
<reference evidence="1 2" key="2">
    <citation type="journal article" date="2012" name="BMC Genomics">
        <title>The genome of Pelobacter carbinolicus reveals surprising metabolic capabilities and physiological features.</title>
        <authorList>
            <person name="Aklujkar M."/>
            <person name="Haveman S.A."/>
            <person name="Didonato R.Jr."/>
            <person name="Chertkov O."/>
            <person name="Han C.S."/>
            <person name="Land M.L."/>
            <person name="Brown P."/>
            <person name="Lovley D.R."/>
        </authorList>
    </citation>
    <scope>NUCLEOTIDE SEQUENCE [LARGE SCALE GENOMIC DNA]</scope>
    <source>
        <strain evidence="2">DSM 2380 / NBRC 103641 / GraBd1</strain>
    </source>
</reference>
<dbReference type="InterPro" id="IPR021388">
    <property type="entry name" value="DUF3024"/>
</dbReference>